<accession>A0ABX0R7S6</accession>
<feature type="chain" id="PRO_5047504662" evidence="2">
    <location>
        <begin position="20"/>
        <end position="113"/>
    </location>
</feature>
<proteinExistence type="predicted"/>
<dbReference type="PROSITE" id="PS51257">
    <property type="entry name" value="PROKAR_LIPOPROTEIN"/>
    <property type="match status" value="1"/>
</dbReference>
<keyword evidence="5" id="KW-1185">Reference proteome</keyword>
<dbReference type="EMBL" id="VWXF01000002">
    <property type="protein sequence ID" value="NIF21412.1"/>
    <property type="molecule type" value="Genomic_DNA"/>
</dbReference>
<evidence type="ECO:0000313" key="5">
    <source>
        <dbReference type="Proteomes" id="UP001515683"/>
    </source>
</evidence>
<dbReference type="PANTHER" id="PTHR34156">
    <property type="entry name" value="OUTER MEMBRANE PROTEIN-RELATED-RELATED"/>
    <property type="match status" value="1"/>
</dbReference>
<dbReference type="InterPro" id="IPR010854">
    <property type="entry name" value="YdgH/BhsA/McbA-like_dom"/>
</dbReference>
<feature type="signal peptide" evidence="2">
    <location>
        <begin position="1"/>
        <end position="19"/>
    </location>
</feature>
<dbReference type="Pfam" id="PF07338">
    <property type="entry name" value="YdgH_BhsA-like"/>
    <property type="match status" value="1"/>
</dbReference>
<evidence type="ECO:0000313" key="4">
    <source>
        <dbReference type="EMBL" id="NIF21412.1"/>
    </source>
</evidence>
<feature type="domain" description="YdgH/BhsA/McbA-like" evidence="3">
    <location>
        <begin position="44"/>
        <end position="98"/>
    </location>
</feature>
<reference evidence="4 5" key="1">
    <citation type="journal article" date="2019" name="bioRxiv">
        <title>Bacteria contribute to plant secondary compound degradation in a generalist herbivore system.</title>
        <authorList>
            <person name="Francoeur C.B."/>
            <person name="Khadempour L."/>
            <person name="Moreira-Soto R.D."/>
            <person name="Gotting K."/>
            <person name="Book A.J."/>
            <person name="Pinto-Tomas A.A."/>
            <person name="Keefover-Ring K."/>
            <person name="Currie C.R."/>
        </authorList>
    </citation>
    <scope>NUCLEOTIDE SEQUENCE [LARGE SCALE GENOMIC DNA]</scope>
    <source>
        <strain evidence="4">Acro-835</strain>
    </source>
</reference>
<keyword evidence="1 2" id="KW-0732">Signal</keyword>
<gene>
    <name evidence="4" type="primary">bsmA</name>
    <name evidence="4" type="ORF">F3J40_07330</name>
</gene>
<dbReference type="NCBIfam" id="NF011433">
    <property type="entry name" value="PRK14864.1"/>
    <property type="match status" value="1"/>
</dbReference>
<dbReference type="InterPro" id="IPR025543">
    <property type="entry name" value="Dodecin-like"/>
</dbReference>
<comment type="caution">
    <text evidence="4">The sequence shown here is derived from an EMBL/GenBank/DDBJ whole genome shotgun (WGS) entry which is preliminary data.</text>
</comment>
<dbReference type="Proteomes" id="UP001515683">
    <property type="component" value="Unassembled WGS sequence"/>
</dbReference>
<dbReference type="InterPro" id="IPR036275">
    <property type="entry name" value="YdgH-like_sf"/>
</dbReference>
<dbReference type="RefSeq" id="WP_167013819.1">
    <property type="nucleotide sequence ID" value="NZ_VWXF01000002.1"/>
</dbReference>
<dbReference type="SUPFAM" id="SSF159871">
    <property type="entry name" value="YdgH-like"/>
    <property type="match status" value="1"/>
</dbReference>
<dbReference type="InterPro" id="IPR051096">
    <property type="entry name" value="BhsA/McbA_stress_biofilm_assoc"/>
</dbReference>
<dbReference type="PANTHER" id="PTHR34156:SF11">
    <property type="entry name" value="LIPOPROTEIN BSMA"/>
    <property type="match status" value="1"/>
</dbReference>
<protein>
    <submittedName>
        <fullName evidence="4">Biofilm peroxide resistance protein BsmA</fullName>
    </submittedName>
</protein>
<sequence length="113" mass="12005">MRLCLLLTTVLLISGCSLINPKPEAPPAPTAQAQEINRAQSYGLTRLGEVSVSVIGSPDDAQRAVAARANQAGATYYQILLVDETIRPGRWYASAILFAPASPAQRASFPATH</sequence>
<organism evidence="4 5">
    <name type="scientific">Candidatus Pantoea multigeneris</name>
    <dbReference type="NCBI Taxonomy" id="2608357"/>
    <lineage>
        <taxon>Bacteria</taxon>
        <taxon>Pseudomonadati</taxon>
        <taxon>Pseudomonadota</taxon>
        <taxon>Gammaproteobacteria</taxon>
        <taxon>Enterobacterales</taxon>
        <taxon>Erwiniaceae</taxon>
        <taxon>Pantoea</taxon>
    </lineage>
</organism>
<dbReference type="Gene3D" id="3.30.1660.10">
    <property type="entry name" value="Flavin-binding protein dodecin"/>
    <property type="match status" value="1"/>
</dbReference>
<evidence type="ECO:0000256" key="2">
    <source>
        <dbReference type="SAM" id="SignalP"/>
    </source>
</evidence>
<name>A0ABX0R7S6_9GAMM</name>
<evidence type="ECO:0000256" key="1">
    <source>
        <dbReference type="ARBA" id="ARBA00022729"/>
    </source>
</evidence>
<evidence type="ECO:0000259" key="3">
    <source>
        <dbReference type="Pfam" id="PF07338"/>
    </source>
</evidence>